<protein>
    <submittedName>
        <fullName evidence="1">Uncharacterized protein</fullName>
    </submittedName>
</protein>
<proteinExistence type="predicted"/>
<reference evidence="1" key="1">
    <citation type="submission" date="2023-08" db="EMBL/GenBank/DDBJ databases">
        <title>A de novo genome assembly of Solanum verrucosum Schlechtendal, a Mexican diploid species geographically isolated from the other diploid A-genome species in potato relatives.</title>
        <authorList>
            <person name="Hosaka K."/>
        </authorList>
    </citation>
    <scope>NUCLEOTIDE SEQUENCE</scope>
    <source>
        <tissue evidence="1">Young leaves</tissue>
    </source>
</reference>
<organism evidence="1 2">
    <name type="scientific">Solanum verrucosum</name>
    <dbReference type="NCBI Taxonomy" id="315347"/>
    <lineage>
        <taxon>Eukaryota</taxon>
        <taxon>Viridiplantae</taxon>
        <taxon>Streptophyta</taxon>
        <taxon>Embryophyta</taxon>
        <taxon>Tracheophyta</taxon>
        <taxon>Spermatophyta</taxon>
        <taxon>Magnoliopsida</taxon>
        <taxon>eudicotyledons</taxon>
        <taxon>Gunneridae</taxon>
        <taxon>Pentapetalae</taxon>
        <taxon>asterids</taxon>
        <taxon>lamiids</taxon>
        <taxon>Solanales</taxon>
        <taxon>Solanaceae</taxon>
        <taxon>Solanoideae</taxon>
        <taxon>Solaneae</taxon>
        <taxon>Solanum</taxon>
    </lineage>
</organism>
<dbReference type="Proteomes" id="UP001234989">
    <property type="component" value="Chromosome 12"/>
</dbReference>
<evidence type="ECO:0000313" key="2">
    <source>
        <dbReference type="Proteomes" id="UP001234989"/>
    </source>
</evidence>
<name>A0AAF0V5G1_SOLVR</name>
<gene>
    <name evidence="1" type="ORF">MTR67_050471</name>
</gene>
<sequence length="86" mass="9611">MWTHSTAIPENNPLKRLEVSQSLKDLMGYTLEVKPSQIPHEDAGQGLFIHGEADVGTVLAFYPGVIYSPAYYRYIPGYPRVDAQNS</sequence>
<dbReference type="Gene3D" id="2.170.270.10">
    <property type="entry name" value="SET domain"/>
    <property type="match status" value="1"/>
</dbReference>
<evidence type="ECO:0000313" key="1">
    <source>
        <dbReference type="EMBL" id="WMV57086.1"/>
    </source>
</evidence>
<dbReference type="InterPro" id="IPR040415">
    <property type="entry name" value="SETD9"/>
</dbReference>
<dbReference type="EMBL" id="CP133623">
    <property type="protein sequence ID" value="WMV57086.1"/>
    <property type="molecule type" value="Genomic_DNA"/>
</dbReference>
<dbReference type="PANTHER" id="PTHR33524:SF1">
    <property type="entry name" value="SET DOMAIN-CONTAINING PROTEIN"/>
    <property type="match status" value="1"/>
</dbReference>
<dbReference type="InterPro" id="IPR046341">
    <property type="entry name" value="SET_dom_sf"/>
</dbReference>
<keyword evidence="2" id="KW-1185">Reference proteome</keyword>
<accession>A0AAF0V5G1</accession>
<dbReference type="PANTHER" id="PTHR33524">
    <property type="entry name" value="C5ORF35"/>
    <property type="match status" value="1"/>
</dbReference>
<dbReference type="AlphaFoldDB" id="A0AAF0V5G1"/>